<organism evidence="2 3">
    <name type="scientific">Serpentinicella alkaliphila</name>
    <dbReference type="NCBI Taxonomy" id="1734049"/>
    <lineage>
        <taxon>Bacteria</taxon>
        <taxon>Bacillati</taxon>
        <taxon>Bacillota</taxon>
        <taxon>Clostridia</taxon>
        <taxon>Peptostreptococcales</taxon>
        <taxon>Natronincolaceae</taxon>
        <taxon>Serpentinicella</taxon>
    </lineage>
</organism>
<protein>
    <submittedName>
        <fullName evidence="2">Stage IV sporulation protein B</fullName>
    </submittedName>
</protein>
<dbReference type="AlphaFoldDB" id="A0A4R2TI51"/>
<dbReference type="SUPFAM" id="SSF50156">
    <property type="entry name" value="PDZ domain-like"/>
    <property type="match status" value="1"/>
</dbReference>
<comment type="caution">
    <text evidence="2">The sequence shown here is derived from an EMBL/GenBank/DDBJ whole genome shotgun (WGS) entry which is preliminary data.</text>
</comment>
<evidence type="ECO:0000313" key="3">
    <source>
        <dbReference type="Proteomes" id="UP000295504"/>
    </source>
</evidence>
<evidence type="ECO:0000259" key="1">
    <source>
        <dbReference type="PROSITE" id="PS51494"/>
    </source>
</evidence>
<dbReference type="Gene3D" id="2.30.42.10">
    <property type="match status" value="1"/>
</dbReference>
<gene>
    <name evidence="2" type="ORF">EDD79_101231</name>
</gene>
<dbReference type="InterPro" id="IPR014219">
    <property type="entry name" value="SpoIVB"/>
</dbReference>
<dbReference type="PROSITE" id="PS51494">
    <property type="entry name" value="SPOIVB"/>
    <property type="match status" value="1"/>
</dbReference>
<dbReference type="RefSeq" id="WP_165913664.1">
    <property type="nucleotide sequence ID" value="NZ_CP058648.1"/>
</dbReference>
<dbReference type="Proteomes" id="UP000295504">
    <property type="component" value="Unassembled WGS sequence"/>
</dbReference>
<dbReference type="Pfam" id="PF05580">
    <property type="entry name" value="Peptidase_S55"/>
    <property type="match status" value="1"/>
</dbReference>
<accession>A0A4R2TI51</accession>
<reference evidence="2 3" key="1">
    <citation type="submission" date="2019-03" db="EMBL/GenBank/DDBJ databases">
        <title>Genomic Encyclopedia of Type Strains, Phase IV (KMG-IV): sequencing the most valuable type-strain genomes for metagenomic binning, comparative biology and taxonomic classification.</title>
        <authorList>
            <person name="Goeker M."/>
        </authorList>
    </citation>
    <scope>NUCLEOTIDE SEQUENCE [LARGE SCALE GENOMIC DNA]</scope>
    <source>
        <strain evidence="2 3">DSM 100013</strain>
    </source>
</reference>
<proteinExistence type="predicted"/>
<feature type="domain" description="Peptidase S55" evidence="1">
    <location>
        <begin position="202"/>
        <end position="433"/>
    </location>
</feature>
<name>A0A4R2TI51_9FIRM</name>
<dbReference type="InterPro" id="IPR036034">
    <property type="entry name" value="PDZ_sf"/>
</dbReference>
<evidence type="ECO:0000313" key="2">
    <source>
        <dbReference type="EMBL" id="TCQ02901.1"/>
    </source>
</evidence>
<keyword evidence="3" id="KW-1185">Reference proteome</keyword>
<dbReference type="NCBIfam" id="TIGR02860">
    <property type="entry name" value="spore_IV_B"/>
    <property type="match status" value="1"/>
</dbReference>
<dbReference type="InterPro" id="IPR008763">
    <property type="entry name" value="Peptidase_S55"/>
</dbReference>
<dbReference type="InterPro" id="IPR001478">
    <property type="entry name" value="PDZ"/>
</dbReference>
<dbReference type="EMBL" id="SLYC01000012">
    <property type="protein sequence ID" value="TCQ02901.1"/>
    <property type="molecule type" value="Genomic_DNA"/>
</dbReference>
<dbReference type="SMART" id="SM00228">
    <property type="entry name" value="PDZ"/>
    <property type="match status" value="1"/>
</dbReference>
<sequence length="433" mass="48265">MKNNRRYNKGLKIFSVFLVLSLILSSYVLFIELTGKLPAEYNITLGNSHIFNSRFPFSFRVTDSSKSIIQFENTKDMLSKLFNRQIELEPLSEGSTDLQLRIFGLVPYKNLKVNVVPQVYVMPGGQSIGVRLNTEGVLVVGVAEITDDTGKNRNIAEENGIRLGDTLIEINGDVVVNSLHVADIVKNSNGEEIKLKFLRDTKEYEINVKPIKSSEDQKYRLGLWVRDKTAGVGTMTFYEQNSNKFGALGHAITDADTGLLLSVRDGEIISSRVVSIEQGQRGKPGEIKGVFYNVNEPLGKLEKNTPFGVYGELFRDIPNDLIPESIPIAFQHEVKEGKAYILTTTDDNEIQQYEIEITKVNPQSKPSIKSMIVKITDEKLLNKTGGIVQGMSGSPIIQNGKIVGAITHVLINDPTRGYGVYIEWMIEQAGIYE</sequence>